<evidence type="ECO:0000313" key="11">
    <source>
        <dbReference type="Proteomes" id="UP000504638"/>
    </source>
</evidence>
<sequence length="305" mass="33976">MRLKRAKAYRKLLHSYKLHFGFREPFQVIVDAEFVQDAAKCKMDILPAITRTLQGEVKPMITQCSMRHLYATKDSQLIDQAKTFERRRCGHHELDEPLSTLECLSSVVDAKDNKTNKHRYIIASQEREVRIQMRQIPGIPILFIDRSVLILEDMSAATVKECHGQERSKFLEGLKTRGTLGSPAKRKRAIDDEANAAEKDVDDSQPDEVKAVKKKHRGPKAPNPLSVKKRTKPTHTSDKPRQAEGEPSGNKSQGQESNGAPDHAESQEAGQKKKRKRTRKVDKGPADGGDAGPADGETLSVGSPG</sequence>
<dbReference type="InterPro" id="IPR029060">
    <property type="entry name" value="PIN-like_dom_sf"/>
</dbReference>
<evidence type="ECO:0000256" key="5">
    <source>
        <dbReference type="ARBA" id="ARBA00037300"/>
    </source>
</evidence>
<reference evidence="12" key="3">
    <citation type="submission" date="2025-04" db="UniProtKB">
        <authorList>
            <consortium name="RefSeq"/>
        </authorList>
    </citation>
    <scope>IDENTIFICATION</scope>
    <source>
        <strain evidence="12">CBS 781.70</strain>
    </source>
</reference>
<evidence type="ECO:0000259" key="9">
    <source>
        <dbReference type="Pfam" id="PF24779"/>
    </source>
</evidence>
<accession>A0A6G1FVI2</accession>
<evidence type="ECO:0000256" key="8">
    <source>
        <dbReference type="SAM" id="MobiDB-lite"/>
    </source>
</evidence>
<keyword evidence="3" id="KW-0698">rRNA processing</keyword>
<dbReference type="CDD" id="cd09865">
    <property type="entry name" value="PIN_ScUtp23p-like"/>
    <property type="match status" value="1"/>
</dbReference>
<feature type="compositionally biased region" description="Basic and acidic residues" evidence="8">
    <location>
        <begin position="235"/>
        <end position="244"/>
    </location>
</feature>
<evidence type="ECO:0000256" key="2">
    <source>
        <dbReference type="ARBA" id="ARBA00022517"/>
    </source>
</evidence>
<dbReference type="AlphaFoldDB" id="A0A6G1FVI2"/>
<dbReference type="InterPro" id="IPR057776">
    <property type="entry name" value="UTP23_sensor"/>
</dbReference>
<feature type="compositionally biased region" description="Acidic residues" evidence="8">
    <location>
        <begin position="195"/>
        <end position="206"/>
    </location>
</feature>
<keyword evidence="2" id="KW-0690">Ribosome biogenesis</keyword>
<comment type="similarity">
    <text evidence="6">Belongs to the UTP23/FCF1 family. UTP23 subfamily.</text>
</comment>
<evidence type="ECO:0000256" key="1">
    <source>
        <dbReference type="ARBA" id="ARBA00004604"/>
    </source>
</evidence>
<dbReference type="Pfam" id="PF04900">
    <property type="entry name" value="Fcf1"/>
    <property type="match status" value="1"/>
</dbReference>
<dbReference type="OrthoDB" id="25675at2759"/>
<dbReference type="SUPFAM" id="SSF88723">
    <property type="entry name" value="PIN domain-like"/>
    <property type="match status" value="1"/>
</dbReference>
<reference evidence="12" key="2">
    <citation type="submission" date="2020-04" db="EMBL/GenBank/DDBJ databases">
        <authorList>
            <consortium name="NCBI Genome Project"/>
        </authorList>
    </citation>
    <scope>NUCLEOTIDE SEQUENCE</scope>
    <source>
        <strain evidence="12">CBS 781.70</strain>
    </source>
</reference>
<name>A0A6G1FVI2_9PEZI</name>
<evidence type="ECO:0000313" key="12">
    <source>
        <dbReference type="RefSeq" id="XP_033531302.1"/>
    </source>
</evidence>
<feature type="domain" description="UTP23 sensor motif region" evidence="9">
    <location>
        <begin position="213"/>
        <end position="230"/>
    </location>
</feature>
<dbReference type="GeneID" id="54420681"/>
<evidence type="ECO:0000256" key="7">
    <source>
        <dbReference type="ARBA" id="ARBA00076388"/>
    </source>
</evidence>
<comment type="function">
    <text evidence="5">Involved in rRNA-processing and ribosome biogenesis.</text>
</comment>
<keyword evidence="4" id="KW-0539">Nucleus</keyword>
<organism evidence="10">
    <name type="scientific">Eremomyces bilateralis CBS 781.70</name>
    <dbReference type="NCBI Taxonomy" id="1392243"/>
    <lineage>
        <taxon>Eukaryota</taxon>
        <taxon>Fungi</taxon>
        <taxon>Dikarya</taxon>
        <taxon>Ascomycota</taxon>
        <taxon>Pezizomycotina</taxon>
        <taxon>Dothideomycetes</taxon>
        <taxon>Dothideomycetes incertae sedis</taxon>
        <taxon>Eremomycetales</taxon>
        <taxon>Eremomycetaceae</taxon>
        <taxon>Eremomyces</taxon>
    </lineage>
</organism>
<evidence type="ECO:0000313" key="10">
    <source>
        <dbReference type="EMBL" id="KAF1809671.1"/>
    </source>
</evidence>
<dbReference type="InterPro" id="IPR006984">
    <property type="entry name" value="Fcf1/UTP23"/>
</dbReference>
<proteinExistence type="inferred from homology"/>
<dbReference type="Gene3D" id="3.40.50.1010">
    <property type="entry name" value="5'-nuclease"/>
    <property type="match status" value="1"/>
</dbReference>
<dbReference type="GO" id="GO:0032040">
    <property type="term" value="C:small-subunit processome"/>
    <property type="evidence" value="ECO:0007669"/>
    <property type="project" value="InterPro"/>
</dbReference>
<feature type="region of interest" description="Disordered" evidence="8">
    <location>
        <begin position="195"/>
        <end position="305"/>
    </location>
</feature>
<keyword evidence="11" id="KW-1185">Reference proteome</keyword>
<gene>
    <name evidence="10 12" type="ORF">P152DRAFT_461350</name>
</gene>
<feature type="compositionally biased region" description="Polar residues" evidence="8">
    <location>
        <begin position="249"/>
        <end position="258"/>
    </location>
</feature>
<evidence type="ECO:0000256" key="4">
    <source>
        <dbReference type="ARBA" id="ARBA00023242"/>
    </source>
</evidence>
<comment type="subcellular location">
    <subcellularLocation>
        <location evidence="1">Nucleus</location>
        <location evidence="1">Nucleolus</location>
    </subcellularLocation>
</comment>
<reference evidence="10 12" key="1">
    <citation type="submission" date="2020-01" db="EMBL/GenBank/DDBJ databases">
        <authorList>
            <consortium name="DOE Joint Genome Institute"/>
            <person name="Haridas S."/>
            <person name="Albert R."/>
            <person name="Binder M."/>
            <person name="Bloem J."/>
            <person name="Labutti K."/>
            <person name="Salamov A."/>
            <person name="Andreopoulos B."/>
            <person name="Baker S.E."/>
            <person name="Barry K."/>
            <person name="Bills G."/>
            <person name="Bluhm B.H."/>
            <person name="Cannon C."/>
            <person name="Castanera R."/>
            <person name="Culley D.E."/>
            <person name="Daum C."/>
            <person name="Ezra D."/>
            <person name="Gonzalez J.B."/>
            <person name="Henrissat B."/>
            <person name="Kuo A."/>
            <person name="Liang C."/>
            <person name="Lipzen A."/>
            <person name="Lutzoni F."/>
            <person name="Magnuson J."/>
            <person name="Mondo S."/>
            <person name="Nolan M."/>
            <person name="Ohm R."/>
            <person name="Pangilinan J."/>
            <person name="Park H.-J."/>
            <person name="Ramirez L."/>
            <person name="Alfaro M."/>
            <person name="Sun H."/>
            <person name="Tritt A."/>
            <person name="Yoshinaga Y."/>
            <person name="Zwiers L.-H."/>
            <person name="Turgeon B.G."/>
            <person name="Goodwin S.B."/>
            <person name="Spatafora J.W."/>
            <person name="Crous P.W."/>
            <person name="Grigoriev I.V."/>
        </authorList>
    </citation>
    <scope>NUCLEOTIDE SEQUENCE</scope>
    <source>
        <strain evidence="10 12">CBS 781.70</strain>
    </source>
</reference>
<dbReference type="Proteomes" id="UP000504638">
    <property type="component" value="Unplaced"/>
</dbReference>
<evidence type="ECO:0000256" key="3">
    <source>
        <dbReference type="ARBA" id="ARBA00022552"/>
    </source>
</evidence>
<protein>
    <recommendedName>
        <fullName evidence="7">U three protein 23</fullName>
    </recommendedName>
</protein>
<dbReference type="GO" id="GO:0006364">
    <property type="term" value="P:rRNA processing"/>
    <property type="evidence" value="ECO:0007669"/>
    <property type="project" value="UniProtKB-KW"/>
</dbReference>
<evidence type="ECO:0000256" key="6">
    <source>
        <dbReference type="ARBA" id="ARBA00038503"/>
    </source>
</evidence>
<dbReference type="RefSeq" id="XP_033531302.1">
    <property type="nucleotide sequence ID" value="XM_033680111.1"/>
</dbReference>
<dbReference type="Pfam" id="PF24779">
    <property type="entry name" value="UTP23_sensor"/>
    <property type="match status" value="1"/>
</dbReference>
<dbReference type="PANTHER" id="PTHR12416">
    <property type="entry name" value="RRNA-PROCESSING PROTEIN UTP23 HOMOLOG"/>
    <property type="match status" value="1"/>
</dbReference>
<dbReference type="FunFam" id="3.40.50.1010:FF:000006">
    <property type="entry name" value="rRNA-processing protein UTP23 homolog"/>
    <property type="match status" value="1"/>
</dbReference>
<dbReference type="EMBL" id="ML975171">
    <property type="protein sequence ID" value="KAF1809671.1"/>
    <property type="molecule type" value="Genomic_DNA"/>
</dbReference>